<feature type="transmembrane region" description="Helical" evidence="2">
    <location>
        <begin position="53"/>
        <end position="77"/>
    </location>
</feature>
<feature type="region of interest" description="Disordered" evidence="1">
    <location>
        <begin position="155"/>
        <end position="179"/>
    </location>
</feature>
<protein>
    <submittedName>
        <fullName evidence="3">Uncharacterized protein</fullName>
    </submittedName>
</protein>
<dbReference type="RefSeq" id="WP_090709553.1">
    <property type="nucleotide sequence ID" value="NZ_FOVM01000002.1"/>
</dbReference>
<sequence length="179" mass="19174">MHGSQFRAVIYWTLLVVTIFNVVSAIGGGVAMLVTNGLGMPVASLAGSPFDSFVWPGVILIVVVGGTQALAAVLLLLRRESALLWSAVAALGMLIWIFTETGLIRGWSWLQVVYFATGTAQLVCVLALLGVAAWLPREPLREPVTSAFQVTPRTVTGIRSRSARRASQPRAEQVQARSS</sequence>
<dbReference type="Proteomes" id="UP000198867">
    <property type="component" value="Unassembled WGS sequence"/>
</dbReference>
<dbReference type="OrthoDB" id="4481055at2"/>
<proteinExistence type="predicted"/>
<keyword evidence="2" id="KW-0472">Membrane</keyword>
<feature type="transmembrane region" description="Helical" evidence="2">
    <location>
        <begin position="111"/>
        <end position="135"/>
    </location>
</feature>
<dbReference type="STRING" id="995034.SAMN05216219_1123"/>
<reference evidence="4" key="1">
    <citation type="submission" date="2016-10" db="EMBL/GenBank/DDBJ databases">
        <authorList>
            <person name="Varghese N."/>
            <person name="Submissions S."/>
        </authorList>
    </citation>
    <scope>NUCLEOTIDE SEQUENCE [LARGE SCALE GENOMIC DNA]</scope>
    <source>
        <strain evidence="4">CGMCC 1.11101</strain>
    </source>
</reference>
<feature type="transmembrane region" description="Helical" evidence="2">
    <location>
        <begin position="9"/>
        <end position="33"/>
    </location>
</feature>
<keyword evidence="4" id="KW-1185">Reference proteome</keyword>
<dbReference type="AlphaFoldDB" id="A0A1I4ZWA4"/>
<gene>
    <name evidence="3" type="ORF">SAMN05216219_1123</name>
</gene>
<dbReference type="EMBL" id="FOVM01000002">
    <property type="protein sequence ID" value="SFN54363.1"/>
    <property type="molecule type" value="Genomic_DNA"/>
</dbReference>
<evidence type="ECO:0000256" key="2">
    <source>
        <dbReference type="SAM" id="Phobius"/>
    </source>
</evidence>
<evidence type="ECO:0000313" key="3">
    <source>
        <dbReference type="EMBL" id="SFN54363.1"/>
    </source>
</evidence>
<keyword evidence="2" id="KW-0812">Transmembrane</keyword>
<organism evidence="3 4">
    <name type="scientific">Mycetocola miduiensis</name>
    <dbReference type="NCBI Taxonomy" id="995034"/>
    <lineage>
        <taxon>Bacteria</taxon>
        <taxon>Bacillati</taxon>
        <taxon>Actinomycetota</taxon>
        <taxon>Actinomycetes</taxon>
        <taxon>Micrococcales</taxon>
        <taxon>Microbacteriaceae</taxon>
        <taxon>Mycetocola</taxon>
    </lineage>
</organism>
<accession>A0A1I4ZWA4</accession>
<name>A0A1I4ZWA4_9MICO</name>
<evidence type="ECO:0000313" key="4">
    <source>
        <dbReference type="Proteomes" id="UP000198867"/>
    </source>
</evidence>
<evidence type="ECO:0000256" key="1">
    <source>
        <dbReference type="SAM" id="MobiDB-lite"/>
    </source>
</evidence>
<feature type="transmembrane region" description="Helical" evidence="2">
    <location>
        <begin position="82"/>
        <end position="99"/>
    </location>
</feature>
<keyword evidence="2" id="KW-1133">Transmembrane helix</keyword>